<feature type="region of interest" description="Disordered" evidence="1">
    <location>
        <begin position="1"/>
        <end position="20"/>
    </location>
</feature>
<feature type="transmembrane region" description="Helical" evidence="2">
    <location>
        <begin position="461"/>
        <end position="479"/>
    </location>
</feature>
<feature type="region of interest" description="Disordered" evidence="1">
    <location>
        <begin position="276"/>
        <end position="297"/>
    </location>
</feature>
<dbReference type="Gene3D" id="1.20.58.340">
    <property type="entry name" value="Magnesium transport protein CorA, transmembrane region"/>
    <property type="match status" value="1"/>
</dbReference>
<gene>
    <name evidence="4" type="ORF">NW766_000775</name>
</gene>
<evidence type="ECO:0000313" key="4">
    <source>
        <dbReference type="EMBL" id="KAJ4024538.1"/>
    </source>
</evidence>
<organism evidence="4 5">
    <name type="scientific">Fusarium irregulare</name>
    <dbReference type="NCBI Taxonomy" id="2494466"/>
    <lineage>
        <taxon>Eukaryota</taxon>
        <taxon>Fungi</taxon>
        <taxon>Dikarya</taxon>
        <taxon>Ascomycota</taxon>
        <taxon>Pezizomycotina</taxon>
        <taxon>Sordariomycetes</taxon>
        <taxon>Hypocreomycetidae</taxon>
        <taxon>Hypocreales</taxon>
        <taxon>Nectriaceae</taxon>
        <taxon>Fusarium</taxon>
        <taxon>Fusarium incarnatum-equiseti species complex</taxon>
    </lineage>
</organism>
<reference evidence="4" key="1">
    <citation type="submission" date="2022-10" db="EMBL/GenBank/DDBJ databases">
        <title>Fusarium specimens isolated from Avocado Roots.</title>
        <authorList>
            <person name="Stajich J."/>
            <person name="Roper C."/>
            <person name="Heimlech-Rivalta G."/>
        </authorList>
    </citation>
    <scope>NUCLEOTIDE SEQUENCE</scope>
    <source>
        <strain evidence="4">CF00143</strain>
    </source>
</reference>
<dbReference type="InterPro" id="IPR058257">
    <property type="entry name" value="CorA-like_dom"/>
</dbReference>
<dbReference type="Proteomes" id="UP001152130">
    <property type="component" value="Unassembled WGS sequence"/>
</dbReference>
<evidence type="ECO:0000256" key="1">
    <source>
        <dbReference type="SAM" id="MobiDB-lite"/>
    </source>
</evidence>
<dbReference type="AlphaFoldDB" id="A0A9W8Q0Y1"/>
<feature type="compositionally biased region" description="Low complexity" evidence="1">
    <location>
        <begin position="1"/>
        <end position="15"/>
    </location>
</feature>
<feature type="domain" description="CorA-like transporter" evidence="3">
    <location>
        <begin position="121"/>
        <end position="258"/>
    </location>
</feature>
<keyword evidence="5" id="KW-1185">Reference proteome</keyword>
<dbReference type="EMBL" id="JAPDHF010000001">
    <property type="protein sequence ID" value="KAJ4024538.1"/>
    <property type="molecule type" value="Genomic_DNA"/>
</dbReference>
<keyword evidence="2" id="KW-0472">Membrane</keyword>
<accession>A0A9W8Q0Y1</accession>
<evidence type="ECO:0000259" key="3">
    <source>
        <dbReference type="Pfam" id="PF26616"/>
    </source>
</evidence>
<proteinExistence type="predicted"/>
<feature type="transmembrane region" description="Helical" evidence="2">
    <location>
        <begin position="507"/>
        <end position="531"/>
    </location>
</feature>
<comment type="caution">
    <text evidence="4">The sequence shown here is derived from an EMBL/GenBank/DDBJ whole genome shotgun (WGS) entry which is preliminary data.</text>
</comment>
<name>A0A9W8Q0Y1_9HYPO</name>
<evidence type="ECO:0000256" key="2">
    <source>
        <dbReference type="SAM" id="Phobius"/>
    </source>
</evidence>
<dbReference type="Pfam" id="PF26616">
    <property type="entry name" value="CorA-like"/>
    <property type="match status" value="1"/>
</dbReference>
<keyword evidence="2" id="KW-0812">Transmembrane</keyword>
<protein>
    <recommendedName>
        <fullName evidence="3">CorA-like transporter domain-containing protein</fullName>
    </recommendedName>
</protein>
<evidence type="ECO:0000313" key="5">
    <source>
        <dbReference type="Proteomes" id="UP001152130"/>
    </source>
</evidence>
<keyword evidence="2" id="KW-1133">Transmembrane helix</keyword>
<sequence>MSSSASSSRPSTPELSESEQRFDQICDSSHNYPVGFASARGSRACQNIADTWESEATRVFHPRLCALKIYETCDCDTPCNCQSIDAEVKTLDELATRFRPNAGYPKIRYVRSLSAHEWCNLPHFNDDNTLLSKEKHILPLQGLNRSGREIRYSFVLRSVESSDSITTKGKSWGIRQLAVYHSFDVVSGQALWVTCKGNALNEELFKEALSDSKDELNSVSQAFSFSLDNLGMVLDWCDSNWVFYINELFDNVKPKVDKARTPGIHDEARLSSDVRRATGLTESPTEKSPGCTTITSDTSKHRVTYEDRMKKFEDRMKHLEGEDWVQKLHDFSFDELQGLQQGLEKIQEALLVLKLNKQVIRQLREHYEYILNEYKIPILEGIHDECKLSFLQFFQRSKGVEANLEARQVQLEALLLLVKESKEMYKTIRINKIYAESAQLSALKMEDIAFKTKRETSSMHIITFVTLIFLPGTFMASFFQSGILEWPHLNDDEPWTLNGPWQLNDQVFGLFFGISGGITIITVLCWMFFMLRRSLRD</sequence>